<organism evidence="2 3">
    <name type="scientific">Paenibacillus glycinis</name>
    <dbReference type="NCBI Taxonomy" id="2697035"/>
    <lineage>
        <taxon>Bacteria</taxon>
        <taxon>Bacillati</taxon>
        <taxon>Bacillota</taxon>
        <taxon>Bacilli</taxon>
        <taxon>Bacillales</taxon>
        <taxon>Paenibacillaceae</taxon>
        <taxon>Paenibacillus</taxon>
    </lineage>
</organism>
<dbReference type="RefSeq" id="WP_161745223.1">
    <property type="nucleotide sequence ID" value="NZ_JAAAMV010000020.1"/>
</dbReference>
<accession>A0ABW9XUT5</accession>
<dbReference type="CDD" id="cd02440">
    <property type="entry name" value="AdoMet_MTases"/>
    <property type="match status" value="1"/>
</dbReference>
<dbReference type="GO" id="GO:0008168">
    <property type="term" value="F:methyltransferase activity"/>
    <property type="evidence" value="ECO:0007669"/>
    <property type="project" value="UniProtKB-KW"/>
</dbReference>
<feature type="domain" description="Methyltransferase type 11" evidence="1">
    <location>
        <begin position="46"/>
        <end position="150"/>
    </location>
</feature>
<dbReference type="InterPro" id="IPR050508">
    <property type="entry name" value="Methyltransf_Superfamily"/>
</dbReference>
<reference evidence="2 3" key="1">
    <citation type="submission" date="2020-01" db="EMBL/GenBank/DDBJ databases">
        <title>Paenibacillus soybeanensis sp. nov. isolated from the nodules of soybean (Glycine max(L.) Merr).</title>
        <authorList>
            <person name="Wang H."/>
        </authorList>
    </citation>
    <scope>NUCLEOTIDE SEQUENCE [LARGE SCALE GENOMIC DNA]</scope>
    <source>
        <strain evidence="2 3">T1</strain>
    </source>
</reference>
<keyword evidence="3" id="KW-1185">Reference proteome</keyword>
<evidence type="ECO:0000313" key="3">
    <source>
        <dbReference type="Proteomes" id="UP000665561"/>
    </source>
</evidence>
<dbReference type="SUPFAM" id="SSF53335">
    <property type="entry name" value="S-adenosyl-L-methionine-dependent methyltransferases"/>
    <property type="match status" value="1"/>
</dbReference>
<evidence type="ECO:0000259" key="1">
    <source>
        <dbReference type="Pfam" id="PF08241"/>
    </source>
</evidence>
<dbReference type="GO" id="GO:0032259">
    <property type="term" value="P:methylation"/>
    <property type="evidence" value="ECO:0007669"/>
    <property type="project" value="UniProtKB-KW"/>
</dbReference>
<gene>
    <name evidence="2" type="ORF">GT019_21365</name>
</gene>
<dbReference type="Proteomes" id="UP000665561">
    <property type="component" value="Unassembled WGS sequence"/>
</dbReference>
<dbReference type="PANTHER" id="PTHR42912">
    <property type="entry name" value="METHYLTRANSFERASE"/>
    <property type="match status" value="1"/>
</dbReference>
<dbReference type="PANTHER" id="PTHR42912:SF93">
    <property type="entry name" value="N6-ADENOSINE-METHYLTRANSFERASE TMT1A"/>
    <property type="match status" value="1"/>
</dbReference>
<keyword evidence="2" id="KW-0489">Methyltransferase</keyword>
<keyword evidence="2" id="KW-0808">Transferase</keyword>
<protein>
    <submittedName>
        <fullName evidence="2">Methyltransferase domain-containing protein</fullName>
    </submittedName>
</protein>
<comment type="caution">
    <text evidence="2">The sequence shown here is derived from an EMBL/GenBank/DDBJ whole genome shotgun (WGS) entry which is preliminary data.</text>
</comment>
<dbReference type="InterPro" id="IPR029063">
    <property type="entry name" value="SAM-dependent_MTases_sf"/>
</dbReference>
<sequence length="233" mass="26295">MMDHDRIYRSEAERYDRMIAREDREGNLMRMIRAVAPDLDRLNAADIGTGTGRLARMLAPRVRSILATDASQAMLDIAAMHLRAEAGTDNWKTVPGTNDKLPIADKSIDLLTAGWTICYSASSNIPDWEGNLARIVDELSRVLKLGGTAILFENYGTGASEPNPPDFLRAYFCKLEQDYGFDHACIRTDYEFESPEEAAELTDFFFGSDISREVVRTQSRIVPECTGVWWKRF</sequence>
<evidence type="ECO:0000313" key="2">
    <source>
        <dbReference type="EMBL" id="NBD26428.1"/>
    </source>
</evidence>
<dbReference type="Gene3D" id="3.40.50.150">
    <property type="entry name" value="Vaccinia Virus protein VP39"/>
    <property type="match status" value="1"/>
</dbReference>
<dbReference type="Pfam" id="PF08241">
    <property type="entry name" value="Methyltransf_11"/>
    <property type="match status" value="1"/>
</dbReference>
<dbReference type="EMBL" id="JAAAMV010000020">
    <property type="protein sequence ID" value="NBD26428.1"/>
    <property type="molecule type" value="Genomic_DNA"/>
</dbReference>
<name>A0ABW9XUT5_9BACL</name>
<proteinExistence type="predicted"/>
<dbReference type="InterPro" id="IPR013216">
    <property type="entry name" value="Methyltransf_11"/>
</dbReference>